<comment type="caution">
    <text evidence="7">The sequence shown here is derived from an EMBL/GenBank/DDBJ whole genome shotgun (WGS) entry which is preliminary data.</text>
</comment>
<evidence type="ECO:0000313" key="8">
    <source>
        <dbReference type="Proteomes" id="UP000223913"/>
    </source>
</evidence>
<dbReference type="InterPro" id="IPR036249">
    <property type="entry name" value="Thioredoxin-like_sf"/>
</dbReference>
<reference evidence="7 8" key="1">
    <citation type="submission" date="2017-10" db="EMBL/GenBank/DDBJ databases">
        <title>The draft genome sequence of Lewinella nigricans NBRC 102662.</title>
        <authorList>
            <person name="Wang K."/>
        </authorList>
    </citation>
    <scope>NUCLEOTIDE SEQUENCE [LARGE SCALE GENOMIC DNA]</scope>
    <source>
        <strain evidence="7 8">NBRC 102662</strain>
    </source>
</reference>
<keyword evidence="4" id="KW-0676">Redox-active center</keyword>
<feature type="signal peptide" evidence="5">
    <location>
        <begin position="1"/>
        <end position="19"/>
    </location>
</feature>
<dbReference type="PANTHER" id="PTHR42852">
    <property type="entry name" value="THIOL:DISULFIDE INTERCHANGE PROTEIN DSBE"/>
    <property type="match status" value="1"/>
</dbReference>
<accession>A0A2D0N6H3</accession>
<dbReference type="Pfam" id="PF00578">
    <property type="entry name" value="AhpC-TSA"/>
    <property type="match status" value="1"/>
</dbReference>
<dbReference type="InterPro" id="IPR017937">
    <property type="entry name" value="Thioredoxin_CS"/>
</dbReference>
<dbReference type="Proteomes" id="UP000223913">
    <property type="component" value="Unassembled WGS sequence"/>
</dbReference>
<dbReference type="RefSeq" id="WP_099152507.1">
    <property type="nucleotide sequence ID" value="NZ_PDUD01000027.1"/>
</dbReference>
<dbReference type="GO" id="GO:0016209">
    <property type="term" value="F:antioxidant activity"/>
    <property type="evidence" value="ECO:0007669"/>
    <property type="project" value="InterPro"/>
</dbReference>
<evidence type="ECO:0000259" key="6">
    <source>
        <dbReference type="PROSITE" id="PS51352"/>
    </source>
</evidence>
<keyword evidence="8" id="KW-1185">Reference proteome</keyword>
<dbReference type="CDD" id="cd02966">
    <property type="entry name" value="TlpA_like_family"/>
    <property type="match status" value="1"/>
</dbReference>
<protein>
    <recommendedName>
        <fullName evidence="6">Thioredoxin domain-containing protein</fullName>
    </recommendedName>
</protein>
<name>A0A2D0N6H3_FLAN2</name>
<dbReference type="InterPro" id="IPR013766">
    <property type="entry name" value="Thioredoxin_domain"/>
</dbReference>
<evidence type="ECO:0000256" key="1">
    <source>
        <dbReference type="ARBA" id="ARBA00004196"/>
    </source>
</evidence>
<dbReference type="OrthoDB" id="6399635at2"/>
<dbReference type="SUPFAM" id="SSF52833">
    <property type="entry name" value="Thioredoxin-like"/>
    <property type="match status" value="1"/>
</dbReference>
<dbReference type="EMBL" id="PDUD01000027">
    <property type="protein sequence ID" value="PHN04121.1"/>
    <property type="molecule type" value="Genomic_DNA"/>
</dbReference>
<feature type="domain" description="Thioredoxin" evidence="6">
    <location>
        <begin position="345"/>
        <end position="505"/>
    </location>
</feature>
<evidence type="ECO:0000256" key="3">
    <source>
        <dbReference type="ARBA" id="ARBA00023157"/>
    </source>
</evidence>
<feature type="chain" id="PRO_5012293801" description="Thioredoxin domain-containing protein" evidence="5">
    <location>
        <begin position="20"/>
        <end position="507"/>
    </location>
</feature>
<evidence type="ECO:0000256" key="5">
    <source>
        <dbReference type="SAM" id="SignalP"/>
    </source>
</evidence>
<dbReference type="InterPro" id="IPR050553">
    <property type="entry name" value="Thioredoxin_ResA/DsbE_sf"/>
</dbReference>
<dbReference type="GO" id="GO:0017004">
    <property type="term" value="P:cytochrome complex assembly"/>
    <property type="evidence" value="ECO:0007669"/>
    <property type="project" value="UniProtKB-KW"/>
</dbReference>
<proteinExistence type="predicted"/>
<dbReference type="GO" id="GO:0030313">
    <property type="term" value="C:cell envelope"/>
    <property type="evidence" value="ECO:0007669"/>
    <property type="project" value="UniProtKB-SubCell"/>
</dbReference>
<dbReference type="AlphaFoldDB" id="A0A2D0N6H3"/>
<evidence type="ECO:0000313" key="7">
    <source>
        <dbReference type="EMBL" id="PHN04121.1"/>
    </source>
</evidence>
<dbReference type="GO" id="GO:0016491">
    <property type="term" value="F:oxidoreductase activity"/>
    <property type="evidence" value="ECO:0007669"/>
    <property type="project" value="InterPro"/>
</dbReference>
<keyword evidence="5" id="KW-0732">Signal</keyword>
<keyword evidence="2" id="KW-0201">Cytochrome c-type biogenesis</keyword>
<keyword evidence="3" id="KW-1015">Disulfide bond</keyword>
<comment type="subcellular location">
    <subcellularLocation>
        <location evidence="1">Cell envelope</location>
    </subcellularLocation>
</comment>
<sequence>MRRFIFLLFYFPLLLSANATITVSGKLPIEQIKEIGVHLPFHFFRLDKNTHWTQLEADGSFSVTLDLPETQFAFLRIDQQWIKVLLEPGSDLFITDPGPDKQLRFAGSLAAVNELFASLHAGERVKDPLAAFESVEDPQLLWRTIEAKQMADQEQLEDFLREHPEKERFRDVLRQEVRYYHLELFYRVGKQRSYVFPIDSTFDQTGWRTILATQFIPENLQNETALPSLSYFWWLSDYFDWEQRLLFDRFQALGKDAGMAMIEEVLGERPSTLFPRLENDKFFLLFKHLLLPQKLKGRVLEKALVGDLYVAASQEYFENLEEAYQLYRGLFPEGRYLSRLDRKLEPVINKFRDTQADNSQNTYTFLDAEREGWDSLAQVLRPYRGQVVLVDLWFSTCGPCREEFRHLPALKERFQDQDLAYLYISTDSPSRRDHWQTTARYYGLTGKHILGSRTLLDEIWQDLPQPQYAYPRYLLVDRSGRISTKQAPLPSEKEKLYRAIDQLLLEK</sequence>
<organism evidence="7 8">
    <name type="scientific">Flavilitoribacter nigricans (strain ATCC 23147 / DSM 23189 / NBRC 102662 / NCIMB 1420 / SS-2)</name>
    <name type="common">Lewinella nigricans</name>
    <dbReference type="NCBI Taxonomy" id="1122177"/>
    <lineage>
        <taxon>Bacteria</taxon>
        <taxon>Pseudomonadati</taxon>
        <taxon>Bacteroidota</taxon>
        <taxon>Saprospiria</taxon>
        <taxon>Saprospirales</taxon>
        <taxon>Lewinellaceae</taxon>
        <taxon>Flavilitoribacter</taxon>
    </lineage>
</organism>
<dbReference type="InterPro" id="IPR000866">
    <property type="entry name" value="AhpC/TSA"/>
</dbReference>
<dbReference type="PROSITE" id="PS00194">
    <property type="entry name" value="THIOREDOXIN_1"/>
    <property type="match status" value="1"/>
</dbReference>
<gene>
    <name evidence="7" type="ORF">CRP01_23275</name>
</gene>
<dbReference type="PANTHER" id="PTHR42852:SF6">
    <property type="entry name" value="THIOL:DISULFIDE INTERCHANGE PROTEIN DSBE"/>
    <property type="match status" value="1"/>
</dbReference>
<dbReference type="Gene3D" id="3.40.30.10">
    <property type="entry name" value="Glutaredoxin"/>
    <property type="match status" value="1"/>
</dbReference>
<evidence type="ECO:0000256" key="4">
    <source>
        <dbReference type="ARBA" id="ARBA00023284"/>
    </source>
</evidence>
<evidence type="ECO:0000256" key="2">
    <source>
        <dbReference type="ARBA" id="ARBA00022748"/>
    </source>
</evidence>
<dbReference type="PROSITE" id="PS51352">
    <property type="entry name" value="THIOREDOXIN_2"/>
    <property type="match status" value="1"/>
</dbReference>